<evidence type="ECO:0000256" key="3">
    <source>
        <dbReference type="ARBA" id="ARBA00022679"/>
    </source>
</evidence>
<evidence type="ECO:0000256" key="6">
    <source>
        <dbReference type="ARBA" id="ARBA00022840"/>
    </source>
</evidence>
<dbReference type="SMART" id="SM00220">
    <property type="entry name" value="S_TKc"/>
    <property type="match status" value="1"/>
</dbReference>
<evidence type="ECO:0000313" key="12">
    <source>
        <dbReference type="EMBL" id="KAK7204219.1"/>
    </source>
</evidence>
<evidence type="ECO:0000256" key="1">
    <source>
        <dbReference type="ARBA" id="ARBA00005575"/>
    </source>
</evidence>
<keyword evidence="7" id="KW-0131">Cell cycle</keyword>
<dbReference type="PIRSF" id="PIRSF000661">
    <property type="entry name" value="Ser/Thr_PK_RAD53"/>
    <property type="match status" value="1"/>
</dbReference>
<dbReference type="Gene3D" id="2.60.200.20">
    <property type="match status" value="2"/>
</dbReference>
<evidence type="ECO:0000256" key="9">
    <source>
        <dbReference type="SAM" id="MobiDB-lite"/>
    </source>
</evidence>
<proteinExistence type="inferred from homology"/>
<comment type="similarity">
    <text evidence="1 7">Belongs to the protein kinase superfamily. CAMK Ser/Thr protein kinase family. CHEK2 subfamily.</text>
</comment>
<evidence type="ECO:0000256" key="4">
    <source>
        <dbReference type="ARBA" id="ARBA00022741"/>
    </source>
</evidence>
<feature type="region of interest" description="Disordered" evidence="9">
    <location>
        <begin position="718"/>
        <end position="746"/>
    </location>
</feature>
<feature type="region of interest" description="Disordered" evidence="9">
    <location>
        <begin position="1"/>
        <end position="28"/>
    </location>
</feature>
<dbReference type="PROSITE" id="PS00108">
    <property type="entry name" value="PROTEIN_KINASE_ST"/>
    <property type="match status" value="1"/>
</dbReference>
<dbReference type="RefSeq" id="XP_064767252.1">
    <property type="nucleotide sequence ID" value="XM_064910169.1"/>
</dbReference>
<comment type="function">
    <text evidence="7">Controls S-phase checkpoint as well as G1 and G2 DNA damage checkpoints. Phosphorylates proteins on serine, threonine, and tyrosine. Prevents entry into anaphase and mitotic exit after DNA damage via regulation of the Polo kinase CDC5.</text>
</comment>
<dbReference type="GeneID" id="90035681"/>
<keyword evidence="7" id="KW-0829">Tyrosine-protein kinase</keyword>
<dbReference type="Pfam" id="PF00498">
    <property type="entry name" value="FHA"/>
    <property type="match status" value="2"/>
</dbReference>
<evidence type="ECO:0000256" key="7">
    <source>
        <dbReference type="PIRNR" id="PIRNR000661"/>
    </source>
</evidence>
<keyword evidence="7" id="KW-0227">DNA damage</keyword>
<dbReference type="EMBL" id="JBBJBU010000009">
    <property type="protein sequence ID" value="KAK7204219.1"/>
    <property type="molecule type" value="Genomic_DNA"/>
</dbReference>
<dbReference type="SUPFAM" id="SSF56112">
    <property type="entry name" value="Protein kinase-like (PK-like)"/>
    <property type="match status" value="1"/>
</dbReference>
<name>A0ABR1F2Z5_9ASCO</name>
<dbReference type="PROSITE" id="PS50011">
    <property type="entry name" value="PROTEIN_KINASE_DOM"/>
    <property type="match status" value="1"/>
</dbReference>
<keyword evidence="2 7" id="KW-0723">Serine/threonine-protein kinase</keyword>
<organism evidence="12 13">
    <name type="scientific">Myxozyma melibiosi</name>
    <dbReference type="NCBI Taxonomy" id="54550"/>
    <lineage>
        <taxon>Eukaryota</taxon>
        <taxon>Fungi</taxon>
        <taxon>Dikarya</taxon>
        <taxon>Ascomycota</taxon>
        <taxon>Saccharomycotina</taxon>
        <taxon>Lipomycetes</taxon>
        <taxon>Lipomycetales</taxon>
        <taxon>Lipomycetaceae</taxon>
        <taxon>Myxozyma</taxon>
    </lineage>
</organism>
<dbReference type="InterPro" id="IPR030616">
    <property type="entry name" value="Aur-like"/>
</dbReference>
<gene>
    <name evidence="12" type="ORF">BZA70DRAFT_206284</name>
</gene>
<dbReference type="InterPro" id="IPR008271">
    <property type="entry name" value="Ser/Thr_kinase_AS"/>
</dbReference>
<dbReference type="Proteomes" id="UP001498771">
    <property type="component" value="Unassembled WGS sequence"/>
</dbReference>
<reference evidence="12 13" key="1">
    <citation type="submission" date="2024-03" db="EMBL/GenBank/DDBJ databases">
        <title>Genome-scale model development and genomic sequencing of the oleaginous clade Lipomyces.</title>
        <authorList>
            <consortium name="Lawrence Berkeley National Laboratory"/>
            <person name="Czajka J.J."/>
            <person name="Han Y."/>
            <person name="Kim J."/>
            <person name="Mondo S.J."/>
            <person name="Hofstad B.A."/>
            <person name="Robles A."/>
            <person name="Haridas S."/>
            <person name="Riley R."/>
            <person name="LaButti K."/>
            <person name="Pangilinan J."/>
            <person name="Andreopoulos W."/>
            <person name="Lipzen A."/>
            <person name="Yan J."/>
            <person name="Wang M."/>
            <person name="Ng V."/>
            <person name="Grigoriev I.V."/>
            <person name="Spatafora J.W."/>
            <person name="Magnuson J.K."/>
            <person name="Baker S.E."/>
            <person name="Pomraning K.R."/>
        </authorList>
    </citation>
    <scope>NUCLEOTIDE SEQUENCE [LARGE SCALE GENOMIC DNA]</scope>
    <source>
        <strain evidence="12 13">Phaff 52-87</strain>
    </source>
</reference>
<feature type="compositionally biased region" description="Basic and acidic residues" evidence="9">
    <location>
        <begin position="730"/>
        <end position="740"/>
    </location>
</feature>
<keyword evidence="4 7" id="KW-0547">Nucleotide-binding</keyword>
<keyword evidence="13" id="KW-1185">Reference proteome</keyword>
<evidence type="ECO:0000259" key="11">
    <source>
        <dbReference type="PROSITE" id="PS50011"/>
    </source>
</evidence>
<feature type="binding site" evidence="8">
    <location>
        <position position="216"/>
    </location>
    <ligand>
        <name>ATP</name>
        <dbReference type="ChEBI" id="CHEBI:30616"/>
    </ligand>
</feature>
<dbReference type="InterPro" id="IPR016256">
    <property type="entry name" value="Ser/Thr_kinase_Rad53"/>
</dbReference>
<sequence length="746" mass="82686">MEFTPTQPSTGPDETQPEREGGSGGGASAASDVLCTLVCISGNAENIDLHTSNGAGEEPKCEWVFGRHASCDIVLGDIRRISNRHFRIWTRSQQSTDSSERPIILIEDLSTNGTFVNTQRLPKRRSSIVTQGDEIGVAIGVPADERRFILHYGPAYASSHQSAYSLSMSNTEDELRGVNAKYVIQDMLGRGAFAVVKRAVERTTGELFAVKVIPKKRIMTGVAVKREVCILTKLNHPHVVRLQECFDTEPHSIYVVMEYVGGGDLMDYVTNYGPLDEPLAKVVTRQVLQALMYVHGLGISHRDIKPDNILLSKPGKQTPETVNVKVTDFGLAKLAESGTVLRTFCGTMSYLAPEVIKTREAAKTERKSAFYSNAVDMWSVGCMVYVILTGYCPFSGATQEQLCRQIISGRYSEEPLDNCEVSAEARSFIAELLNVDATKRPSAKGALMLKWLLEDVNEPKPAVEGEVEIAEQVEKVEENEEDRMSEVDSTEIRAATARMSLGEHPHEAQTSLVGASSGSSSRKHIYGVRDYEDDSDNENSGNDNDSDKKSDKLNGETKKEEEEERLAIPPTAWVMLRTMPDSIPFKDQLLTNDVTWLGRALGCNVMLNDARVSKLHCAIRRSVITPDSGSRDGKTARLYAFYLCDFSLNGCFVNGTKITKGMQTELRDGDVVDVFKEHETKLSFKVVLRRPEEYREAERASREKVVRRPTTVVTIDMGKENVIGGGGGKRRVEEGEERPKQKIARR</sequence>
<comment type="catalytic activity">
    <reaction evidence="7">
        <text>L-threonyl-[protein] + ATP = O-phospho-L-threonyl-[protein] + ADP + H(+)</text>
        <dbReference type="Rhea" id="RHEA:46608"/>
        <dbReference type="Rhea" id="RHEA-COMP:11060"/>
        <dbReference type="Rhea" id="RHEA-COMP:11605"/>
        <dbReference type="ChEBI" id="CHEBI:15378"/>
        <dbReference type="ChEBI" id="CHEBI:30013"/>
        <dbReference type="ChEBI" id="CHEBI:30616"/>
        <dbReference type="ChEBI" id="CHEBI:61977"/>
        <dbReference type="ChEBI" id="CHEBI:456216"/>
        <dbReference type="EC" id="2.7.12.1"/>
    </reaction>
</comment>
<dbReference type="SUPFAM" id="SSF49879">
    <property type="entry name" value="SMAD/FHA domain"/>
    <property type="match status" value="2"/>
</dbReference>
<keyword evidence="6 7" id="KW-0067">ATP-binding</keyword>
<comment type="caution">
    <text evidence="12">The sequence shown here is derived from an EMBL/GenBank/DDBJ whole genome shotgun (WGS) entry which is preliminary data.</text>
</comment>
<dbReference type="Pfam" id="PF00069">
    <property type="entry name" value="Pkinase"/>
    <property type="match status" value="1"/>
</dbReference>
<dbReference type="InterPro" id="IPR017441">
    <property type="entry name" value="Protein_kinase_ATP_BS"/>
</dbReference>
<evidence type="ECO:0000256" key="8">
    <source>
        <dbReference type="PROSITE-ProRule" id="PRU10141"/>
    </source>
</evidence>
<evidence type="ECO:0000256" key="5">
    <source>
        <dbReference type="ARBA" id="ARBA00022777"/>
    </source>
</evidence>
<comment type="subcellular location">
    <subcellularLocation>
        <location evidence="7">Nucleus</location>
    </subcellularLocation>
</comment>
<dbReference type="PANTHER" id="PTHR24350">
    <property type="entry name" value="SERINE/THREONINE-PROTEIN KINASE IAL-RELATED"/>
    <property type="match status" value="1"/>
</dbReference>
<evidence type="ECO:0000259" key="10">
    <source>
        <dbReference type="PROSITE" id="PS50006"/>
    </source>
</evidence>
<feature type="domain" description="Protein kinase" evidence="11">
    <location>
        <begin position="182"/>
        <end position="452"/>
    </location>
</feature>
<feature type="region of interest" description="Disordered" evidence="9">
    <location>
        <begin position="500"/>
        <end position="566"/>
    </location>
</feature>
<keyword evidence="5 7" id="KW-0418">Kinase</keyword>
<dbReference type="InterPro" id="IPR000253">
    <property type="entry name" value="FHA_dom"/>
</dbReference>
<dbReference type="InterPro" id="IPR000719">
    <property type="entry name" value="Prot_kinase_dom"/>
</dbReference>
<keyword evidence="3 7" id="KW-0808">Transferase</keyword>
<feature type="compositionally biased region" description="Polar residues" evidence="9">
    <location>
        <begin position="1"/>
        <end position="13"/>
    </location>
</feature>
<dbReference type="EC" id="2.7.12.1" evidence="7"/>
<evidence type="ECO:0000256" key="2">
    <source>
        <dbReference type="ARBA" id="ARBA00022527"/>
    </source>
</evidence>
<protein>
    <recommendedName>
        <fullName evidence="7">Serine/threonine-protein kinase RAD53</fullName>
        <ecNumber evidence="7">2.7.12.1</ecNumber>
    </recommendedName>
</protein>
<dbReference type="InterPro" id="IPR008984">
    <property type="entry name" value="SMAD_FHA_dom_sf"/>
</dbReference>
<dbReference type="PROSITE" id="PS50006">
    <property type="entry name" value="FHA_DOMAIN"/>
    <property type="match status" value="2"/>
</dbReference>
<dbReference type="InterPro" id="IPR011009">
    <property type="entry name" value="Kinase-like_dom_sf"/>
</dbReference>
<feature type="compositionally biased region" description="Basic and acidic residues" evidence="9">
    <location>
        <begin position="545"/>
        <end position="560"/>
    </location>
</feature>
<feature type="domain" description="FHA" evidence="10">
    <location>
        <begin position="595"/>
        <end position="658"/>
    </location>
</feature>
<dbReference type="SMART" id="SM00240">
    <property type="entry name" value="FHA"/>
    <property type="match status" value="2"/>
</dbReference>
<evidence type="ECO:0000313" key="13">
    <source>
        <dbReference type="Proteomes" id="UP001498771"/>
    </source>
</evidence>
<feature type="domain" description="FHA" evidence="10">
    <location>
        <begin position="63"/>
        <end position="121"/>
    </location>
</feature>
<keyword evidence="7" id="KW-0539">Nucleus</keyword>
<dbReference type="PROSITE" id="PS00107">
    <property type="entry name" value="PROTEIN_KINASE_ATP"/>
    <property type="match status" value="1"/>
</dbReference>
<accession>A0ABR1F2Z5</accession>
<dbReference type="Gene3D" id="1.10.510.10">
    <property type="entry name" value="Transferase(Phosphotransferase) domain 1"/>
    <property type="match status" value="1"/>
</dbReference>